<name>A0A0C2S701_9BACL</name>
<protein>
    <recommendedName>
        <fullName evidence="4">Oligosaccharide repeat unit polymerase</fullName>
    </recommendedName>
</protein>
<keyword evidence="3" id="KW-1185">Reference proteome</keyword>
<accession>A0A0C2S701</accession>
<evidence type="ECO:0008006" key="4">
    <source>
        <dbReference type="Google" id="ProtNLM"/>
    </source>
</evidence>
<dbReference type="PATRIC" id="fig|889306.3.peg.1292"/>
<dbReference type="STRING" id="889306.KP78_12820"/>
<feature type="transmembrane region" description="Helical" evidence="1">
    <location>
        <begin position="364"/>
        <end position="383"/>
    </location>
</feature>
<evidence type="ECO:0000313" key="2">
    <source>
        <dbReference type="EMBL" id="KIL49814.1"/>
    </source>
</evidence>
<gene>
    <name evidence="2" type="ORF">KP78_12820</name>
</gene>
<evidence type="ECO:0000313" key="3">
    <source>
        <dbReference type="Proteomes" id="UP000031938"/>
    </source>
</evidence>
<feature type="transmembrane region" description="Helical" evidence="1">
    <location>
        <begin position="107"/>
        <end position="129"/>
    </location>
</feature>
<feature type="transmembrane region" description="Helical" evidence="1">
    <location>
        <begin position="214"/>
        <end position="229"/>
    </location>
</feature>
<sequence>MNLLLYIFVSMFFLIILIRHFRNEMFQITPLALFYILLLIDVFMPAILFEISGLPVYPAYYGYISEYDLLKSVFIFVVAAFFFTLGYRTKVIRLFENKPYFKNEYQLNYKLLYIFYLITVFNVILNGYIEIRNLGGFENYYDFKIKRVYLETMQSANIFEKIVFLISSKSSSLLILLNSLLFYNRFNYNKKILWGLVIPLITFLLILTGLHRGTILNFFISLIVVEIFRMQKTKHKLNFKISKKIKNRFVAFGLVSVIFFLTFGAIRGRLNSSVWGNEITFFESLLLQIQNNFGISLLALARVQNYFSSNENWLLGQTIFEMLYFFVPRPIFPEKPIQYGIISANTIMGSPSSTMDAITIPGEMIANFGLLGVVLVFAFGYFYKLLKHWTYNEQYIPVYATLITTVTVTFWMSFTGLFSQMIYLPVYMVIIKILFKKVKV</sequence>
<feature type="transmembrane region" description="Helical" evidence="1">
    <location>
        <begin position="69"/>
        <end position="87"/>
    </location>
</feature>
<keyword evidence="1" id="KW-0472">Membrane</keyword>
<dbReference type="EMBL" id="JXRP01000009">
    <property type="protein sequence ID" value="KIL49814.1"/>
    <property type="molecule type" value="Genomic_DNA"/>
</dbReference>
<organism evidence="2 3">
    <name type="scientific">Jeotgalibacillus soli</name>
    <dbReference type="NCBI Taxonomy" id="889306"/>
    <lineage>
        <taxon>Bacteria</taxon>
        <taxon>Bacillati</taxon>
        <taxon>Bacillota</taxon>
        <taxon>Bacilli</taxon>
        <taxon>Bacillales</taxon>
        <taxon>Caryophanaceae</taxon>
        <taxon>Jeotgalibacillus</taxon>
    </lineage>
</organism>
<dbReference type="Proteomes" id="UP000031938">
    <property type="component" value="Unassembled WGS sequence"/>
</dbReference>
<comment type="caution">
    <text evidence="2">The sequence shown here is derived from an EMBL/GenBank/DDBJ whole genome shotgun (WGS) entry which is preliminary data.</text>
</comment>
<keyword evidence="1" id="KW-1133">Transmembrane helix</keyword>
<feature type="transmembrane region" description="Helical" evidence="1">
    <location>
        <begin position="33"/>
        <end position="57"/>
    </location>
</feature>
<reference evidence="2 3" key="1">
    <citation type="submission" date="2015-01" db="EMBL/GenBank/DDBJ databases">
        <title>Genome sequencing of Jeotgalibacillus soli.</title>
        <authorList>
            <person name="Goh K.M."/>
            <person name="Chan K.-G."/>
            <person name="Yaakop A.S."/>
            <person name="Ee R."/>
            <person name="Gan H.M."/>
            <person name="Chan C.S."/>
        </authorList>
    </citation>
    <scope>NUCLEOTIDE SEQUENCE [LARGE SCALE GENOMIC DNA]</scope>
    <source>
        <strain evidence="2 3">P9</strain>
    </source>
</reference>
<feature type="transmembrane region" description="Helical" evidence="1">
    <location>
        <begin position="6"/>
        <end position="21"/>
    </location>
</feature>
<feature type="transmembrane region" description="Helical" evidence="1">
    <location>
        <begin position="395"/>
        <end position="412"/>
    </location>
</feature>
<feature type="transmembrane region" description="Helical" evidence="1">
    <location>
        <begin position="418"/>
        <end position="435"/>
    </location>
</feature>
<feature type="transmembrane region" description="Helical" evidence="1">
    <location>
        <begin position="249"/>
        <end position="266"/>
    </location>
</feature>
<proteinExistence type="predicted"/>
<dbReference type="AlphaFoldDB" id="A0A0C2S701"/>
<evidence type="ECO:0000256" key="1">
    <source>
        <dbReference type="SAM" id="Phobius"/>
    </source>
</evidence>
<keyword evidence="1" id="KW-0812">Transmembrane</keyword>
<feature type="transmembrane region" description="Helical" evidence="1">
    <location>
        <begin position="192"/>
        <end position="208"/>
    </location>
</feature>
<feature type="transmembrane region" description="Helical" evidence="1">
    <location>
        <begin position="162"/>
        <end position="183"/>
    </location>
</feature>